<reference evidence="1 2" key="1">
    <citation type="submission" date="2020-03" db="EMBL/GenBank/DDBJ databases">
        <title>Sequencing the genomes of 1000 actinobacteria strains.</title>
        <authorList>
            <person name="Klenk H.-P."/>
        </authorList>
    </citation>
    <scope>NUCLEOTIDE SEQUENCE [LARGE SCALE GENOMIC DNA]</scope>
    <source>
        <strain evidence="1 2">DSM 18964</strain>
    </source>
</reference>
<dbReference type="AlphaFoldDB" id="A0A846S4C4"/>
<name>A0A846S4C4_9MICO</name>
<sequence length="117" mass="13466">MLVNTGFLEAQEARRGRRGAREIPDRATGKSWYLNAGDMTHPMIDAFVAEFDSAPHEERTLRRMAAMLTADEVDEFRDRIDALFEEFRSRRSGRDTKQWALFTAMHASHQHGTDPDL</sequence>
<evidence type="ECO:0000313" key="1">
    <source>
        <dbReference type="EMBL" id="NJC56951.1"/>
    </source>
</evidence>
<keyword evidence="2" id="KW-1185">Reference proteome</keyword>
<dbReference type="EMBL" id="JAATJN010000001">
    <property type="protein sequence ID" value="NJC56951.1"/>
    <property type="molecule type" value="Genomic_DNA"/>
</dbReference>
<evidence type="ECO:0000313" key="2">
    <source>
        <dbReference type="Proteomes" id="UP000576792"/>
    </source>
</evidence>
<dbReference type="Proteomes" id="UP000576792">
    <property type="component" value="Unassembled WGS sequence"/>
</dbReference>
<comment type="caution">
    <text evidence="1">The sequence shown here is derived from an EMBL/GenBank/DDBJ whole genome shotgun (WGS) entry which is preliminary data.</text>
</comment>
<dbReference type="RefSeq" id="WP_209043930.1">
    <property type="nucleotide sequence ID" value="NZ_BAAAPQ010000012.1"/>
</dbReference>
<protein>
    <submittedName>
        <fullName evidence="1">Uncharacterized protein</fullName>
    </submittedName>
</protein>
<gene>
    <name evidence="1" type="ORF">BKA07_001986</name>
</gene>
<proteinExistence type="predicted"/>
<organism evidence="1 2">
    <name type="scientific">Brevibacterium marinum</name>
    <dbReference type="NCBI Taxonomy" id="418643"/>
    <lineage>
        <taxon>Bacteria</taxon>
        <taxon>Bacillati</taxon>
        <taxon>Actinomycetota</taxon>
        <taxon>Actinomycetes</taxon>
        <taxon>Micrococcales</taxon>
        <taxon>Brevibacteriaceae</taxon>
        <taxon>Brevibacterium</taxon>
    </lineage>
</organism>
<accession>A0A846S4C4</accession>